<name>A0AA41Q659_9ACTN</name>
<protein>
    <submittedName>
        <fullName evidence="3">Uncharacterized protein</fullName>
    </submittedName>
</protein>
<evidence type="ECO:0000256" key="2">
    <source>
        <dbReference type="SAM" id="Phobius"/>
    </source>
</evidence>
<evidence type="ECO:0000256" key="1">
    <source>
        <dbReference type="SAM" id="MobiDB-lite"/>
    </source>
</evidence>
<sequence>MNRLDITHLSSGALVAVTATALFLVLTGTRSAGGAAVAALLGIVLGTATALHRTRSPMSPRAVQARAVRRRNAGAGQGRTPSDRRRHGS</sequence>
<dbReference type="Proteomes" id="UP001165378">
    <property type="component" value="Unassembled WGS sequence"/>
</dbReference>
<keyword evidence="2" id="KW-0472">Membrane</keyword>
<keyword evidence="2" id="KW-1133">Transmembrane helix</keyword>
<keyword evidence="2" id="KW-0812">Transmembrane</keyword>
<gene>
    <name evidence="3" type="ORF">LZ495_34545</name>
</gene>
<comment type="caution">
    <text evidence="3">The sequence shown here is derived from an EMBL/GenBank/DDBJ whole genome shotgun (WGS) entry which is preliminary data.</text>
</comment>
<dbReference type="RefSeq" id="WP_235057082.1">
    <property type="nucleotide sequence ID" value="NZ_JAKFHA010000032.1"/>
</dbReference>
<feature type="transmembrane region" description="Helical" evidence="2">
    <location>
        <begin position="7"/>
        <end position="26"/>
    </location>
</feature>
<evidence type="ECO:0000313" key="4">
    <source>
        <dbReference type="Proteomes" id="UP001165378"/>
    </source>
</evidence>
<keyword evidence="4" id="KW-1185">Reference proteome</keyword>
<evidence type="ECO:0000313" key="3">
    <source>
        <dbReference type="EMBL" id="MCF2532308.1"/>
    </source>
</evidence>
<feature type="region of interest" description="Disordered" evidence="1">
    <location>
        <begin position="54"/>
        <end position="89"/>
    </location>
</feature>
<dbReference type="EMBL" id="JAKFHA010000032">
    <property type="protein sequence ID" value="MCF2532308.1"/>
    <property type="molecule type" value="Genomic_DNA"/>
</dbReference>
<organism evidence="3 4">
    <name type="scientific">Yinghuangia soli</name>
    <dbReference type="NCBI Taxonomy" id="2908204"/>
    <lineage>
        <taxon>Bacteria</taxon>
        <taxon>Bacillati</taxon>
        <taxon>Actinomycetota</taxon>
        <taxon>Actinomycetes</taxon>
        <taxon>Kitasatosporales</taxon>
        <taxon>Streptomycetaceae</taxon>
        <taxon>Yinghuangia</taxon>
    </lineage>
</organism>
<accession>A0AA41Q659</accession>
<dbReference type="AlphaFoldDB" id="A0AA41Q659"/>
<proteinExistence type="predicted"/>
<reference evidence="3" key="1">
    <citation type="submission" date="2022-01" db="EMBL/GenBank/DDBJ databases">
        <title>Genome-Based Taxonomic Classification of the Phylum Actinobacteria.</title>
        <authorList>
            <person name="Gao Y."/>
        </authorList>
    </citation>
    <scope>NUCLEOTIDE SEQUENCE</scope>
    <source>
        <strain evidence="3">KLBMP 8922</strain>
    </source>
</reference>
<feature type="transmembrane region" description="Helical" evidence="2">
    <location>
        <begin position="32"/>
        <end position="51"/>
    </location>
</feature>